<dbReference type="PATRIC" id="fig|1291052.5.peg.1727"/>
<dbReference type="Pfam" id="PF00149">
    <property type="entry name" value="Metallophos"/>
    <property type="match status" value="1"/>
</dbReference>
<dbReference type="AlphaFoldDB" id="A0A0R1ZKK4"/>
<evidence type="ECO:0000313" key="10">
    <source>
        <dbReference type="EMBL" id="KRM54981.1"/>
    </source>
</evidence>
<evidence type="ECO:0000259" key="9">
    <source>
        <dbReference type="Pfam" id="PF12320"/>
    </source>
</evidence>
<evidence type="ECO:0000256" key="6">
    <source>
        <dbReference type="ARBA" id="ARBA00022839"/>
    </source>
</evidence>
<dbReference type="OrthoDB" id="9773856at2"/>
<gene>
    <name evidence="7" type="primary">sbcD</name>
    <name evidence="10" type="ORF">FC18_GL001688</name>
</gene>
<evidence type="ECO:0000313" key="11">
    <source>
        <dbReference type="Proteomes" id="UP000051679"/>
    </source>
</evidence>
<evidence type="ECO:0000256" key="4">
    <source>
        <dbReference type="ARBA" id="ARBA00022722"/>
    </source>
</evidence>
<dbReference type="Proteomes" id="UP000051679">
    <property type="component" value="Unassembled WGS sequence"/>
</dbReference>
<accession>A0A0R1ZKK4</accession>
<dbReference type="SUPFAM" id="SSF56300">
    <property type="entry name" value="Metallo-dependent phosphatases"/>
    <property type="match status" value="1"/>
</dbReference>
<evidence type="ECO:0000259" key="8">
    <source>
        <dbReference type="Pfam" id="PF00149"/>
    </source>
</evidence>
<evidence type="ECO:0000256" key="1">
    <source>
        <dbReference type="ARBA" id="ARBA00010555"/>
    </source>
</evidence>
<evidence type="ECO:0000256" key="2">
    <source>
        <dbReference type="ARBA" id="ARBA00011322"/>
    </source>
</evidence>
<dbReference type="PANTHER" id="PTHR30337">
    <property type="entry name" value="COMPONENT OF ATP-DEPENDENT DSDNA EXONUCLEASE"/>
    <property type="match status" value="1"/>
</dbReference>
<dbReference type="GO" id="GO:0004519">
    <property type="term" value="F:endonuclease activity"/>
    <property type="evidence" value="ECO:0007669"/>
    <property type="project" value="UniProtKB-KW"/>
</dbReference>
<feature type="domain" description="Calcineurin-like phosphoesterase" evidence="8">
    <location>
        <begin position="1"/>
        <end position="218"/>
    </location>
</feature>
<evidence type="ECO:0000256" key="7">
    <source>
        <dbReference type="RuleBase" id="RU363069"/>
    </source>
</evidence>
<dbReference type="RefSeq" id="WP_056975919.1">
    <property type="nucleotide sequence ID" value="NZ_AYYO01000037.1"/>
</dbReference>
<organism evidence="10 11">
    <name type="scientific">Lacticaseibacillus sharpeae JCM 1186 = DSM 20505</name>
    <dbReference type="NCBI Taxonomy" id="1291052"/>
    <lineage>
        <taxon>Bacteria</taxon>
        <taxon>Bacillati</taxon>
        <taxon>Bacillota</taxon>
        <taxon>Bacilli</taxon>
        <taxon>Lactobacillales</taxon>
        <taxon>Lactobacillaceae</taxon>
        <taxon>Lacticaseibacillus</taxon>
    </lineage>
</organism>
<comment type="similarity">
    <text evidence="1 7">Belongs to the SbcD family.</text>
</comment>
<comment type="subunit">
    <text evidence="2 7">Heterodimer of SbcC and SbcD.</text>
</comment>
<sequence length="376" mass="41887">MRILHTADWHIGKQLAGFDLLDVQRRSFAKLRQVAKDNQVDAMIIAGDVYDRSLASERVVGTVNKMLRTLNLDDKLPLLVISGNHDSGPRLATGHEWFKATGLHVNTTIAGAFQPVTIGDTQFFLLPYFEPRQAQVYFEDDSLRRIGDAVTRTVHAMEELFAPDKHHVLVSHFFVAGSSHVGENGGASETSVSVGGLDAVPVSAFDAFDYVALGHLHNRNAIQNDHIQYAGSLVKYDVSETNMLKGCYILDTETMTREFVQIPQTPEFRHVTDSFAHIMDPDRDLGVAPDDFVQFTLTDTEIIPDLMNRLRARYPHCTGVDRQTQVNLDQEMHAQIQDLDPMALLTDFYPEATGAPLSAGSRQWAEATLQEVRGAE</sequence>
<name>A0A0R1ZKK4_9LACO</name>
<comment type="caution">
    <text evidence="10">The sequence shown here is derived from an EMBL/GenBank/DDBJ whole genome shotgun (WGS) entry which is preliminary data.</text>
</comment>
<dbReference type="PANTHER" id="PTHR30337:SF0">
    <property type="entry name" value="NUCLEASE SBCCD SUBUNIT D"/>
    <property type="match status" value="1"/>
</dbReference>
<keyword evidence="6 7" id="KW-0269">Exonuclease</keyword>
<feature type="domain" description="Nuclease SbcCD subunit D C-terminal" evidence="9">
    <location>
        <begin position="267"/>
        <end position="351"/>
    </location>
</feature>
<dbReference type="InterPro" id="IPR050535">
    <property type="entry name" value="DNA_Repair-Maintenance_Comp"/>
</dbReference>
<dbReference type="GO" id="GO:0006260">
    <property type="term" value="P:DNA replication"/>
    <property type="evidence" value="ECO:0007669"/>
    <property type="project" value="UniProtKB-KW"/>
</dbReference>
<dbReference type="CDD" id="cd00840">
    <property type="entry name" value="MPP_Mre11_N"/>
    <property type="match status" value="1"/>
</dbReference>
<comment type="function">
    <text evidence="7">SbcCD cleaves DNA hairpin structures. These structures can inhibit DNA replication and are intermediates in certain DNA recombination reactions. The complex acts as a 3'-&gt;5' double strand exonuclease that can open hairpins. It also has a 5' single-strand endonuclease activity.</text>
</comment>
<dbReference type="InterPro" id="IPR004843">
    <property type="entry name" value="Calcineurin-like_PHP"/>
</dbReference>
<protein>
    <recommendedName>
        <fullName evidence="3 7">Nuclease SbcCD subunit D</fullName>
    </recommendedName>
</protein>
<evidence type="ECO:0000256" key="3">
    <source>
        <dbReference type="ARBA" id="ARBA00013365"/>
    </source>
</evidence>
<keyword evidence="4 7" id="KW-0540">Nuclease</keyword>
<keyword evidence="7" id="KW-0255">Endonuclease</keyword>
<keyword evidence="5 7" id="KW-0378">Hydrolase</keyword>
<dbReference type="InterPro" id="IPR029052">
    <property type="entry name" value="Metallo-depent_PP-like"/>
</dbReference>
<evidence type="ECO:0000256" key="5">
    <source>
        <dbReference type="ARBA" id="ARBA00022801"/>
    </source>
</evidence>
<dbReference type="Gene3D" id="3.60.21.10">
    <property type="match status" value="1"/>
</dbReference>
<dbReference type="EMBL" id="AYYO01000037">
    <property type="protein sequence ID" value="KRM54981.1"/>
    <property type="molecule type" value="Genomic_DNA"/>
</dbReference>
<keyword evidence="7" id="KW-0235">DNA replication</keyword>
<dbReference type="GO" id="GO:0008408">
    <property type="term" value="F:3'-5' exonuclease activity"/>
    <property type="evidence" value="ECO:0007669"/>
    <property type="project" value="InterPro"/>
</dbReference>
<reference evidence="10 11" key="1">
    <citation type="journal article" date="2015" name="Genome Announc.">
        <title>Expanding the biotechnology potential of lactobacilli through comparative genomics of 213 strains and associated genera.</title>
        <authorList>
            <person name="Sun Z."/>
            <person name="Harris H.M."/>
            <person name="McCann A."/>
            <person name="Guo C."/>
            <person name="Argimon S."/>
            <person name="Zhang W."/>
            <person name="Yang X."/>
            <person name="Jeffery I.B."/>
            <person name="Cooney J.C."/>
            <person name="Kagawa T.F."/>
            <person name="Liu W."/>
            <person name="Song Y."/>
            <person name="Salvetti E."/>
            <person name="Wrobel A."/>
            <person name="Rasinkangas P."/>
            <person name="Parkhill J."/>
            <person name="Rea M.C."/>
            <person name="O'Sullivan O."/>
            <person name="Ritari J."/>
            <person name="Douillard F.P."/>
            <person name="Paul Ross R."/>
            <person name="Yang R."/>
            <person name="Briner A.E."/>
            <person name="Felis G.E."/>
            <person name="de Vos W.M."/>
            <person name="Barrangou R."/>
            <person name="Klaenhammer T.R."/>
            <person name="Caufield P.W."/>
            <person name="Cui Y."/>
            <person name="Zhang H."/>
            <person name="O'Toole P.W."/>
        </authorList>
    </citation>
    <scope>NUCLEOTIDE SEQUENCE [LARGE SCALE GENOMIC DNA]</scope>
    <source>
        <strain evidence="10 11">DSM 20505</strain>
    </source>
</reference>
<keyword evidence="11" id="KW-1185">Reference proteome</keyword>
<dbReference type="STRING" id="1291052.FC18_GL001688"/>
<dbReference type="InterPro" id="IPR026843">
    <property type="entry name" value="SbcD_C"/>
</dbReference>
<dbReference type="InterPro" id="IPR004593">
    <property type="entry name" value="SbcD"/>
</dbReference>
<dbReference type="NCBIfam" id="TIGR00619">
    <property type="entry name" value="sbcd"/>
    <property type="match status" value="1"/>
</dbReference>
<dbReference type="Pfam" id="PF12320">
    <property type="entry name" value="SbcD_C"/>
    <property type="match status" value="1"/>
</dbReference>
<keyword evidence="7" id="KW-0233">DNA recombination</keyword>
<dbReference type="GO" id="GO:0006310">
    <property type="term" value="P:DNA recombination"/>
    <property type="evidence" value="ECO:0007669"/>
    <property type="project" value="UniProtKB-KW"/>
</dbReference>
<proteinExistence type="inferred from homology"/>
<dbReference type="InterPro" id="IPR041796">
    <property type="entry name" value="Mre11_N"/>
</dbReference>